<proteinExistence type="predicted"/>
<evidence type="ECO:0000256" key="2">
    <source>
        <dbReference type="SAM" id="SignalP"/>
    </source>
</evidence>
<sequence length="90" mass="9247">MTRFLIALFALLGLAAQAPACARVSSARAEVGLVAAPRVAVRTANAVVVALASRATARFAEPQRPDPAPRTGPLGALRAPVLPGIDRAHE</sequence>
<dbReference type="AlphaFoldDB" id="A0A7X1G1A3"/>
<name>A0A7X1G1A3_9SPHN</name>
<reference evidence="3 4" key="1">
    <citation type="submission" date="2020-08" db="EMBL/GenBank/DDBJ databases">
        <title>The genome sequence of type strain Novosphingobium piscinae KCTC 42194.</title>
        <authorList>
            <person name="Liu Y."/>
        </authorList>
    </citation>
    <scope>NUCLEOTIDE SEQUENCE [LARGE SCALE GENOMIC DNA]</scope>
    <source>
        <strain evidence="3 4">KCTC 42194</strain>
    </source>
</reference>
<feature type="region of interest" description="Disordered" evidence="1">
    <location>
        <begin position="59"/>
        <end position="90"/>
    </location>
</feature>
<evidence type="ECO:0000313" key="3">
    <source>
        <dbReference type="EMBL" id="MBC2670659.1"/>
    </source>
</evidence>
<dbReference type="Proteomes" id="UP000551327">
    <property type="component" value="Unassembled WGS sequence"/>
</dbReference>
<keyword evidence="2" id="KW-0732">Signal</keyword>
<keyword evidence="4" id="KW-1185">Reference proteome</keyword>
<comment type="caution">
    <text evidence="3">The sequence shown here is derived from an EMBL/GenBank/DDBJ whole genome shotgun (WGS) entry which is preliminary data.</text>
</comment>
<organism evidence="3 4">
    <name type="scientific">Novosphingobium piscinae</name>
    <dbReference type="NCBI Taxonomy" id="1507448"/>
    <lineage>
        <taxon>Bacteria</taxon>
        <taxon>Pseudomonadati</taxon>
        <taxon>Pseudomonadota</taxon>
        <taxon>Alphaproteobacteria</taxon>
        <taxon>Sphingomonadales</taxon>
        <taxon>Sphingomonadaceae</taxon>
        <taxon>Novosphingobium</taxon>
    </lineage>
</organism>
<feature type="chain" id="PRO_5031307799" evidence="2">
    <location>
        <begin position="23"/>
        <end position="90"/>
    </location>
</feature>
<accession>A0A7X1G1A3</accession>
<protein>
    <submittedName>
        <fullName evidence="3">Uncharacterized protein</fullName>
    </submittedName>
</protein>
<gene>
    <name evidence="3" type="ORF">H7F53_16020</name>
</gene>
<feature type="signal peptide" evidence="2">
    <location>
        <begin position="1"/>
        <end position="22"/>
    </location>
</feature>
<evidence type="ECO:0000256" key="1">
    <source>
        <dbReference type="SAM" id="MobiDB-lite"/>
    </source>
</evidence>
<dbReference type="EMBL" id="JACLAX010000024">
    <property type="protein sequence ID" value="MBC2670659.1"/>
    <property type="molecule type" value="Genomic_DNA"/>
</dbReference>
<evidence type="ECO:0000313" key="4">
    <source>
        <dbReference type="Proteomes" id="UP000551327"/>
    </source>
</evidence>
<dbReference type="RefSeq" id="WP_185680518.1">
    <property type="nucleotide sequence ID" value="NZ_JACLAX010000024.1"/>
</dbReference>